<dbReference type="STRING" id="1586267.GCA_001418685_00525"/>
<reference evidence="1 2" key="1">
    <citation type="submission" date="2016-01" db="EMBL/GenBank/DDBJ databases">
        <authorList>
            <person name="McClelland M."/>
            <person name="Jain A."/>
            <person name="Saraogi P."/>
            <person name="Mendelson R."/>
            <person name="Westerman R."/>
            <person name="SanMiguel P."/>
            <person name="Csonka L."/>
        </authorList>
    </citation>
    <scope>NUCLEOTIDE SEQUENCE [LARGE SCALE GENOMIC DNA]</scope>
    <source>
        <strain evidence="1 2">R-53146</strain>
    </source>
</reference>
<accession>A0A0X3AMY2</accession>
<proteinExistence type="predicted"/>
<sequence length="202" mass="24338">MYTLKFAQYNNTMKEVMSEEDTLENIVDLSLDRKPTAEDKKHLKNAEDWAKYAFDNDKEYYVTFFKGGEPIACVNNYFETISIDFLTYHNGELFIYLFMVYDKEKGSHNKDVDGKIFLRQINLYDEDADKRITNEIFFKDNGIMNVETITETKRPEFRMDYEEKETQVNLSHNWLRKPQNYTDYEYLFDYQNILKPEYLDLP</sequence>
<dbReference type="AlphaFoldDB" id="A0A0X3AMY2"/>
<dbReference type="Proteomes" id="UP000182761">
    <property type="component" value="Unassembled WGS sequence"/>
</dbReference>
<keyword evidence="2" id="KW-1185">Reference proteome</keyword>
<organism evidence="1 2">
    <name type="scientific">Apibacter mensalis</name>
    <dbReference type="NCBI Taxonomy" id="1586267"/>
    <lineage>
        <taxon>Bacteria</taxon>
        <taxon>Pseudomonadati</taxon>
        <taxon>Bacteroidota</taxon>
        <taxon>Flavobacteriia</taxon>
        <taxon>Flavobacteriales</taxon>
        <taxon>Weeksellaceae</taxon>
        <taxon>Apibacter</taxon>
    </lineage>
</organism>
<gene>
    <name evidence="1" type="ORF">Ga0061079_1034</name>
</gene>
<evidence type="ECO:0000313" key="1">
    <source>
        <dbReference type="EMBL" id="CVK15694.1"/>
    </source>
</evidence>
<dbReference type="RefSeq" id="WP_141656181.1">
    <property type="nucleotide sequence ID" value="NZ_FCOR01000003.1"/>
</dbReference>
<dbReference type="OrthoDB" id="1247865at2"/>
<dbReference type="EMBL" id="FCOR01000003">
    <property type="protein sequence ID" value="CVK15694.1"/>
    <property type="molecule type" value="Genomic_DNA"/>
</dbReference>
<name>A0A0X3AMY2_9FLAO</name>
<protein>
    <submittedName>
        <fullName evidence="1">Uncharacterized protein</fullName>
    </submittedName>
</protein>
<evidence type="ECO:0000313" key="2">
    <source>
        <dbReference type="Proteomes" id="UP000182761"/>
    </source>
</evidence>